<reference evidence="1 2" key="1">
    <citation type="submission" date="2019-05" db="EMBL/GenBank/DDBJ databases">
        <title>Another draft genome of Portunus trituberculatus and its Hox gene families provides insights of decapod evolution.</title>
        <authorList>
            <person name="Jeong J.-H."/>
            <person name="Song I."/>
            <person name="Kim S."/>
            <person name="Choi T."/>
            <person name="Kim D."/>
            <person name="Ryu S."/>
            <person name="Kim W."/>
        </authorList>
    </citation>
    <scope>NUCLEOTIDE SEQUENCE [LARGE SCALE GENOMIC DNA]</scope>
    <source>
        <tissue evidence="1">Muscle</tissue>
    </source>
</reference>
<name>A0A5B7H0I9_PORTR</name>
<accession>A0A5B7H0I9</accession>
<sequence>MKTSLRILITSNGNVQSIPCKKPERFEIRTPALQDSRRGPNKKFKPQTFWMRDVMHQSTFPYSIRTKMVPPDRGLGFDTREPFSRNYALTTTRVVAM</sequence>
<keyword evidence="2" id="KW-1185">Reference proteome</keyword>
<gene>
    <name evidence="1" type="ORF">E2C01_056438</name>
</gene>
<evidence type="ECO:0000313" key="2">
    <source>
        <dbReference type="Proteomes" id="UP000324222"/>
    </source>
</evidence>
<dbReference type="EMBL" id="VSRR010019574">
    <property type="protein sequence ID" value="MPC62354.1"/>
    <property type="molecule type" value="Genomic_DNA"/>
</dbReference>
<protein>
    <submittedName>
        <fullName evidence="1">Uncharacterized protein</fullName>
    </submittedName>
</protein>
<dbReference type="Proteomes" id="UP000324222">
    <property type="component" value="Unassembled WGS sequence"/>
</dbReference>
<comment type="caution">
    <text evidence="1">The sequence shown here is derived from an EMBL/GenBank/DDBJ whole genome shotgun (WGS) entry which is preliminary data.</text>
</comment>
<dbReference type="AlphaFoldDB" id="A0A5B7H0I9"/>
<proteinExistence type="predicted"/>
<evidence type="ECO:0000313" key="1">
    <source>
        <dbReference type="EMBL" id="MPC62354.1"/>
    </source>
</evidence>
<organism evidence="1 2">
    <name type="scientific">Portunus trituberculatus</name>
    <name type="common">Swimming crab</name>
    <name type="synonym">Neptunus trituberculatus</name>
    <dbReference type="NCBI Taxonomy" id="210409"/>
    <lineage>
        <taxon>Eukaryota</taxon>
        <taxon>Metazoa</taxon>
        <taxon>Ecdysozoa</taxon>
        <taxon>Arthropoda</taxon>
        <taxon>Crustacea</taxon>
        <taxon>Multicrustacea</taxon>
        <taxon>Malacostraca</taxon>
        <taxon>Eumalacostraca</taxon>
        <taxon>Eucarida</taxon>
        <taxon>Decapoda</taxon>
        <taxon>Pleocyemata</taxon>
        <taxon>Brachyura</taxon>
        <taxon>Eubrachyura</taxon>
        <taxon>Portunoidea</taxon>
        <taxon>Portunidae</taxon>
        <taxon>Portuninae</taxon>
        <taxon>Portunus</taxon>
    </lineage>
</organism>